<dbReference type="GO" id="GO:0006508">
    <property type="term" value="P:proteolysis"/>
    <property type="evidence" value="ECO:0007669"/>
    <property type="project" value="InterPro"/>
</dbReference>
<name>A0A2U8QUG7_9FLAO</name>
<gene>
    <name evidence="3" type="ORF">DI487_08260</name>
</gene>
<dbReference type="InterPro" id="IPR005151">
    <property type="entry name" value="Tail-specific_protease"/>
</dbReference>
<feature type="domain" description="Tail specific protease" evidence="2">
    <location>
        <begin position="255"/>
        <end position="466"/>
    </location>
</feature>
<dbReference type="EMBL" id="CP029463">
    <property type="protein sequence ID" value="AWM13852.1"/>
    <property type="molecule type" value="Genomic_DNA"/>
</dbReference>
<feature type="chain" id="PRO_5016123102" evidence="1">
    <location>
        <begin position="24"/>
        <end position="492"/>
    </location>
</feature>
<keyword evidence="4" id="KW-1185">Reference proteome</keyword>
<evidence type="ECO:0000313" key="3">
    <source>
        <dbReference type="EMBL" id="AWM13852.1"/>
    </source>
</evidence>
<dbReference type="RefSeq" id="WP_109569219.1">
    <property type="nucleotide sequence ID" value="NZ_CP029463.1"/>
</dbReference>
<keyword evidence="1" id="KW-0732">Signal</keyword>
<dbReference type="KEGG" id="fse:DI487_08260"/>
<dbReference type="Proteomes" id="UP000245429">
    <property type="component" value="Chromosome"/>
</dbReference>
<dbReference type="Pfam" id="PF03572">
    <property type="entry name" value="Peptidase_S41"/>
    <property type="match status" value="1"/>
</dbReference>
<sequence>MNFLRKPKFLTTIVLLLAITVQAQDCNCESNYEWVKNTFEKNDAGFQYAVDRKGKEAYEKHCEQMLLKIKKATTKVECTKLLYEWMTFFRSGHIAIKPKRSMAGDSDNEPQTKSVSENWETIAEKKILAFENKIQSKKEADYEGIWFTDPYTIGIQKKGDSYIGFIITTTAETWKRGEIKLRFSEKEGVFYMRDKSEMPFSEVKLIGKNHLQLGNRFLLKREKPLFEEDHEIKEHFRALQAKEPYLEALDDHTLFLRIPSFSASYKKAIDSVILKNKDKIQETENLIIDVRNNGGGSDGSFAEILPLLYTNPIRTVGVEFYSTELNNKRMLDFINDPKYGFDEEDKKWAKSAYDELEKSRGHFVNLNDDNKVVSIKEFDTVYPYPENVGIIINNGNGSTTEQFLLAAKQSKKVKLFGTTTLGVLDISNMYFINSPCDEFELGYCLSRSMRIPDMTIDEKGIQPDYYIDKSIPDYQWIKFVEESIKQHQSKNE</sequence>
<dbReference type="GO" id="GO:0008236">
    <property type="term" value="F:serine-type peptidase activity"/>
    <property type="evidence" value="ECO:0007669"/>
    <property type="project" value="InterPro"/>
</dbReference>
<dbReference type="InterPro" id="IPR029045">
    <property type="entry name" value="ClpP/crotonase-like_dom_sf"/>
</dbReference>
<proteinExistence type="predicted"/>
<accession>A0A2U8QUG7</accession>
<feature type="signal peptide" evidence="1">
    <location>
        <begin position="1"/>
        <end position="23"/>
    </location>
</feature>
<dbReference type="AlphaFoldDB" id="A0A2U8QUG7"/>
<dbReference type="SUPFAM" id="SSF52096">
    <property type="entry name" value="ClpP/crotonase"/>
    <property type="match status" value="1"/>
</dbReference>
<evidence type="ECO:0000259" key="2">
    <source>
        <dbReference type="Pfam" id="PF03572"/>
    </source>
</evidence>
<organism evidence="3 4">
    <name type="scientific">Flavobacterium sediminis</name>
    <dbReference type="NCBI Taxonomy" id="2201181"/>
    <lineage>
        <taxon>Bacteria</taxon>
        <taxon>Pseudomonadati</taxon>
        <taxon>Bacteroidota</taxon>
        <taxon>Flavobacteriia</taxon>
        <taxon>Flavobacteriales</taxon>
        <taxon>Flavobacteriaceae</taxon>
        <taxon>Flavobacterium</taxon>
    </lineage>
</organism>
<dbReference type="OrthoDB" id="2327485at2"/>
<evidence type="ECO:0000313" key="4">
    <source>
        <dbReference type="Proteomes" id="UP000245429"/>
    </source>
</evidence>
<protein>
    <submittedName>
        <fullName evidence="3">Peptidase S41</fullName>
    </submittedName>
</protein>
<reference evidence="3 4" key="1">
    <citation type="submission" date="2018-05" db="EMBL/GenBank/DDBJ databases">
        <title>Flavobacterium sp. MEBiC07310.</title>
        <authorList>
            <person name="Baek K."/>
        </authorList>
    </citation>
    <scope>NUCLEOTIDE SEQUENCE [LARGE SCALE GENOMIC DNA]</scope>
    <source>
        <strain evidence="3 4">MEBiC07310</strain>
    </source>
</reference>
<evidence type="ECO:0000256" key="1">
    <source>
        <dbReference type="SAM" id="SignalP"/>
    </source>
</evidence>
<dbReference type="Gene3D" id="3.90.226.10">
    <property type="entry name" value="2-enoyl-CoA Hydratase, Chain A, domain 1"/>
    <property type="match status" value="1"/>
</dbReference>